<dbReference type="CDD" id="cd03819">
    <property type="entry name" value="GT4_WavL-like"/>
    <property type="match status" value="1"/>
</dbReference>
<dbReference type="InterPro" id="IPR050194">
    <property type="entry name" value="Glycosyltransferase_grp1"/>
</dbReference>
<dbReference type="Proteomes" id="UP000031829">
    <property type="component" value="Chromosome"/>
</dbReference>
<dbReference type="GO" id="GO:0016757">
    <property type="term" value="F:glycosyltransferase activity"/>
    <property type="evidence" value="ECO:0007669"/>
    <property type="project" value="InterPro"/>
</dbReference>
<dbReference type="EMBL" id="CP009920">
    <property type="protein sequence ID" value="AJI24854.1"/>
    <property type="molecule type" value="Genomic_DNA"/>
</dbReference>
<proteinExistence type="predicted"/>
<feature type="domain" description="Glycosyl transferase family 1" evidence="1">
    <location>
        <begin position="181"/>
        <end position="328"/>
    </location>
</feature>
<evidence type="ECO:0000313" key="3">
    <source>
        <dbReference type="EMBL" id="AJI24854.1"/>
    </source>
</evidence>
<protein>
    <submittedName>
        <fullName evidence="3">Glycosyl transferases group 1 family protein</fullName>
    </submittedName>
</protein>
<organism evidence="3 4">
    <name type="scientific">Priestia megaterium (strain ATCC 14581 / DSM 32 / CCUG 1817 / JCM 2506 / NBRC 15308 / NCIMB 9376 / NCTC 10342 / NRRL B-14308 / VKM B-512 / Ford 19)</name>
    <name type="common">Bacillus megaterium</name>
    <dbReference type="NCBI Taxonomy" id="1348623"/>
    <lineage>
        <taxon>Bacteria</taxon>
        <taxon>Bacillati</taxon>
        <taxon>Bacillota</taxon>
        <taxon>Bacilli</taxon>
        <taxon>Bacillales</taxon>
        <taxon>Bacillaceae</taxon>
        <taxon>Priestia</taxon>
    </lineage>
</organism>
<evidence type="ECO:0000259" key="1">
    <source>
        <dbReference type="Pfam" id="PF00534"/>
    </source>
</evidence>
<dbReference type="SUPFAM" id="SSF53756">
    <property type="entry name" value="UDP-Glycosyltransferase/glycogen phosphorylase"/>
    <property type="match status" value="1"/>
</dbReference>
<dbReference type="RefSeq" id="WP_034653799.1">
    <property type="nucleotide sequence ID" value="NZ_BCVB01000003.1"/>
</dbReference>
<gene>
    <name evidence="3" type="ORF">BG04_3402</name>
</gene>
<name>A0A0B6AY82_PRIM2</name>
<dbReference type="Gene3D" id="3.40.50.2000">
    <property type="entry name" value="Glycogen Phosphorylase B"/>
    <property type="match status" value="2"/>
</dbReference>
<accession>A0A0B6AY82</accession>
<dbReference type="KEGG" id="bmeg:BG04_3402"/>
<dbReference type="Pfam" id="PF00534">
    <property type="entry name" value="Glycos_transf_1"/>
    <property type="match status" value="1"/>
</dbReference>
<evidence type="ECO:0000313" key="4">
    <source>
        <dbReference type="Proteomes" id="UP000031829"/>
    </source>
</evidence>
<dbReference type="HOGENOM" id="CLU_009583_0_3_9"/>
<dbReference type="InterPro" id="IPR028098">
    <property type="entry name" value="Glyco_trans_4-like_N"/>
</dbReference>
<sequence length="355" mass="40041">MKNVLLITDKLITGGAETYFCKLENQLNHPDITVYTAAAMGELYSKIQYKKRFTPLSRKNHLHNLYVLWKKVRTCKIDIVHANSLRMVMYAVCVNRILRKKVKILYTKHNVTVLEQKAKGLFCKLVNSFVHGVITVSRFEQEQLMNLGVKSGKVTTIYNGVDLNQFVFKEKAASLDCHIGLLARASKEKNHELFIEIASLLKGNKHMKFHIGGGGPELQRIQELIQQQGLSEKIKIWGEVEDPEAFITKMDMLLLTSHREVFPMVVLEAMAVGTPMISIDVGGVKEAIADGDTGYLIPTYSPQAFAEKITALYAEQEQKQRFAKGARKKVEQHFTSSQMIASTADQYVNVSGKSF</sequence>
<dbReference type="PANTHER" id="PTHR45947">
    <property type="entry name" value="SULFOQUINOVOSYL TRANSFERASE SQD2"/>
    <property type="match status" value="1"/>
</dbReference>
<evidence type="ECO:0000259" key="2">
    <source>
        <dbReference type="Pfam" id="PF13439"/>
    </source>
</evidence>
<dbReference type="AlphaFoldDB" id="A0A0B6AY82"/>
<dbReference type="InterPro" id="IPR001296">
    <property type="entry name" value="Glyco_trans_1"/>
</dbReference>
<keyword evidence="3" id="KW-0808">Transferase</keyword>
<reference evidence="3 4" key="1">
    <citation type="journal article" date="2015" name="Genome Announc.">
        <title>Complete genome sequences for 35 biothreat assay-relevant bacillus species.</title>
        <authorList>
            <person name="Johnson S.L."/>
            <person name="Daligault H.E."/>
            <person name="Davenport K.W."/>
            <person name="Jaissle J."/>
            <person name="Frey K.G."/>
            <person name="Ladner J.T."/>
            <person name="Broomall S.M."/>
            <person name="Bishop-Lilly K.A."/>
            <person name="Bruce D.C."/>
            <person name="Gibbons H.S."/>
            <person name="Coyne S.R."/>
            <person name="Lo C.C."/>
            <person name="Meincke L."/>
            <person name="Munk A.C."/>
            <person name="Koroleva G.I."/>
            <person name="Rosenzweig C.N."/>
            <person name="Palacios G.F."/>
            <person name="Redden C.L."/>
            <person name="Minogue T.D."/>
            <person name="Chain P.S."/>
        </authorList>
    </citation>
    <scope>NUCLEOTIDE SEQUENCE [LARGE SCALE GENOMIC DNA]</scope>
    <source>
        <strain evidence="4">ATCC 14581 / DSM 32 / JCM 2506 / NBRC 15308 / NCIMB 9376 / NCTC 10342 / NRRL B-14308 / VKM B-512</strain>
    </source>
</reference>
<dbReference type="PANTHER" id="PTHR45947:SF3">
    <property type="entry name" value="SULFOQUINOVOSYL TRANSFERASE SQD2"/>
    <property type="match status" value="1"/>
</dbReference>
<dbReference type="Pfam" id="PF13439">
    <property type="entry name" value="Glyco_transf_4"/>
    <property type="match status" value="1"/>
</dbReference>
<dbReference type="GeneID" id="93641463"/>
<feature type="domain" description="Glycosyltransferase subfamily 4-like N-terminal" evidence="2">
    <location>
        <begin position="14"/>
        <end position="164"/>
    </location>
</feature>